<sequence>MANTKSYAQHEILEVHEILTLKSACAAKSSMMQGLAEDSELKVLLREDTKIAQEAIKELKDILEKAK</sequence>
<dbReference type="EMBL" id="FOGL01000019">
    <property type="protein sequence ID" value="SES13271.1"/>
    <property type="molecule type" value="Genomic_DNA"/>
</dbReference>
<accession>A0A1H9UVA1</accession>
<dbReference type="InterPro" id="IPR012347">
    <property type="entry name" value="Ferritin-like"/>
</dbReference>
<protein>
    <submittedName>
        <fullName evidence="1">Similar to spore coat protein</fullName>
    </submittedName>
</protein>
<keyword evidence="1" id="KW-0946">Virion</keyword>
<dbReference type="STRING" id="531814.SAMN04487944_11974"/>
<dbReference type="Gene3D" id="1.20.1260.10">
    <property type="match status" value="1"/>
</dbReference>
<proteinExistence type="predicted"/>
<reference evidence="1 2" key="1">
    <citation type="submission" date="2016-10" db="EMBL/GenBank/DDBJ databases">
        <authorList>
            <person name="de Groot N.N."/>
        </authorList>
    </citation>
    <scope>NUCLEOTIDE SEQUENCE [LARGE SCALE GENOMIC DNA]</scope>
    <source>
        <strain evidence="1 2">CGMCC 1.7727</strain>
    </source>
</reference>
<evidence type="ECO:0000313" key="1">
    <source>
        <dbReference type="EMBL" id="SES13271.1"/>
    </source>
</evidence>
<keyword evidence="1" id="KW-0167">Capsid protein</keyword>
<dbReference type="AlphaFoldDB" id="A0A1H9UVA1"/>
<dbReference type="RefSeq" id="WP_089743119.1">
    <property type="nucleotide sequence ID" value="NZ_FOGL01000019.1"/>
</dbReference>
<keyword evidence="2" id="KW-1185">Reference proteome</keyword>
<evidence type="ECO:0000313" key="2">
    <source>
        <dbReference type="Proteomes" id="UP000199687"/>
    </source>
</evidence>
<dbReference type="Proteomes" id="UP000199687">
    <property type="component" value="Unassembled WGS sequence"/>
</dbReference>
<dbReference type="OrthoDB" id="2356617at2"/>
<gene>
    <name evidence="1" type="ORF">SAMN04487944_11974</name>
</gene>
<organism evidence="1 2">
    <name type="scientific">Gracilibacillus ureilyticus</name>
    <dbReference type="NCBI Taxonomy" id="531814"/>
    <lineage>
        <taxon>Bacteria</taxon>
        <taxon>Bacillati</taxon>
        <taxon>Bacillota</taxon>
        <taxon>Bacilli</taxon>
        <taxon>Bacillales</taxon>
        <taxon>Bacillaceae</taxon>
        <taxon>Gracilibacillus</taxon>
    </lineage>
</organism>
<name>A0A1H9UVA1_9BACI</name>